<protein>
    <submittedName>
        <fullName evidence="1">Uncharacterized protein</fullName>
    </submittedName>
</protein>
<dbReference type="Proteomes" id="UP000178651">
    <property type="component" value="Unassembled WGS sequence"/>
</dbReference>
<dbReference type="EMBL" id="MHIU01000005">
    <property type="protein sequence ID" value="OGY58098.1"/>
    <property type="molecule type" value="Genomic_DNA"/>
</dbReference>
<reference evidence="1 2" key="1">
    <citation type="journal article" date="2016" name="Nat. Commun.">
        <title>Thousands of microbial genomes shed light on interconnected biogeochemical processes in an aquifer system.</title>
        <authorList>
            <person name="Anantharaman K."/>
            <person name="Brown C.T."/>
            <person name="Hug L.A."/>
            <person name="Sharon I."/>
            <person name="Castelle C.J."/>
            <person name="Probst A.J."/>
            <person name="Thomas B.C."/>
            <person name="Singh A."/>
            <person name="Wilkins M.J."/>
            <person name="Karaoz U."/>
            <person name="Brodie E.L."/>
            <person name="Williams K.H."/>
            <person name="Hubbard S.S."/>
            <person name="Banfield J.F."/>
        </authorList>
    </citation>
    <scope>NUCLEOTIDE SEQUENCE [LARGE SCALE GENOMIC DNA]</scope>
</reference>
<comment type="caution">
    <text evidence="1">The sequence shown here is derived from an EMBL/GenBank/DDBJ whole genome shotgun (WGS) entry which is preliminary data.</text>
</comment>
<evidence type="ECO:0000313" key="1">
    <source>
        <dbReference type="EMBL" id="OGY58098.1"/>
    </source>
</evidence>
<name>A0A1G1Z0E4_9BACT</name>
<gene>
    <name evidence="1" type="ORF">A3D47_00470</name>
</gene>
<proteinExistence type="predicted"/>
<organism evidence="1 2">
    <name type="scientific">Candidatus Colwellbacteria bacterium RIFCSPHIGHO2_02_FULL_43_15</name>
    <dbReference type="NCBI Taxonomy" id="1797686"/>
    <lineage>
        <taxon>Bacteria</taxon>
        <taxon>Candidatus Colwelliibacteriota</taxon>
    </lineage>
</organism>
<accession>A0A1G1Z0E4</accession>
<evidence type="ECO:0000313" key="2">
    <source>
        <dbReference type="Proteomes" id="UP000178651"/>
    </source>
</evidence>
<dbReference type="AlphaFoldDB" id="A0A1G1Z0E4"/>
<sequence>MRIKINKDELVGTAVLAVLGVLVFYAWPAVSLPQSQPNFNIHNETIPQIIWGDLGVKMVEAGVIDQEKFLALYDNSPLLQEEAGRLIGSYEGNLKITPENSGLVLNLLWAYGLGNKNEILDSGPMTKYGDPGGFASTGGWTLAQGEAMEHYSRHGFTTLNNKEQSLVDRVSRNIYRPCCNNPVHFPDCNHGMAMLGLLELLSAQGFSEEEMYRIALQVNSYWFPDTYETISRYLEIKGTTLGAYDPKEILGYEYSSAAGYNRILTQVTPPENQPGGSCGVQ</sequence>